<sequence>MQFYNQITFCCLLAFAALKSVNGAAAGAVCVGGGVGDCDPGHQCLPTTPATDLICVKECAADTDCPGSTCDAGPPKVCASAALNACNAVKPCTTPDVCNFNTLTCIPPATTTTVVITTVGIETTTVEATTTTVGTIGAIGLRSLGQSCTLDTTGVTACFSCSQSVTNLAGENVCTTACVVGTAATCPSGTCVSRTNTATTLPEPYCNNGAVVQNCISNANCYNTLTSTSGTCNPYTLTCTYLTSSVTTCRDAVTGSANDCGSLASRGFCTNTLYVTLMRSKCARSCGYCTTTSTSTGCADLINPRTGVSDCPSRSGYCTVSVYRSLMRTQCPLTCGFCFSG</sequence>
<protein>
    <submittedName>
        <fullName evidence="2">ShK domain-containing protein</fullName>
    </submittedName>
</protein>
<accession>A0AC35TWC7</accession>
<proteinExistence type="predicted"/>
<dbReference type="WBParaSite" id="RSKR_0000485000.1">
    <property type="protein sequence ID" value="RSKR_0000485000.1"/>
    <property type="gene ID" value="RSKR_0000485000"/>
</dbReference>
<name>A0AC35TWC7_9BILA</name>
<dbReference type="Proteomes" id="UP000095286">
    <property type="component" value="Unplaced"/>
</dbReference>
<reference evidence="2" key="1">
    <citation type="submission" date="2016-11" db="UniProtKB">
        <authorList>
            <consortium name="WormBaseParasite"/>
        </authorList>
    </citation>
    <scope>IDENTIFICATION</scope>
    <source>
        <strain evidence="2">KR3021</strain>
    </source>
</reference>
<evidence type="ECO:0000313" key="1">
    <source>
        <dbReference type="Proteomes" id="UP000095286"/>
    </source>
</evidence>
<organism evidence="1 2">
    <name type="scientific">Rhabditophanes sp. KR3021</name>
    <dbReference type="NCBI Taxonomy" id="114890"/>
    <lineage>
        <taxon>Eukaryota</taxon>
        <taxon>Metazoa</taxon>
        <taxon>Ecdysozoa</taxon>
        <taxon>Nematoda</taxon>
        <taxon>Chromadorea</taxon>
        <taxon>Rhabditida</taxon>
        <taxon>Tylenchina</taxon>
        <taxon>Panagrolaimomorpha</taxon>
        <taxon>Strongyloidoidea</taxon>
        <taxon>Alloionematidae</taxon>
        <taxon>Rhabditophanes</taxon>
    </lineage>
</organism>
<evidence type="ECO:0000313" key="2">
    <source>
        <dbReference type="WBParaSite" id="RSKR_0000485000.1"/>
    </source>
</evidence>